<keyword evidence="3" id="KW-1185">Reference proteome</keyword>
<gene>
    <name evidence="2" type="ORF">GCM10023350_14520</name>
</gene>
<dbReference type="PANTHER" id="PTHR42698">
    <property type="entry name" value="GTPASE ERA"/>
    <property type="match status" value="1"/>
</dbReference>
<feature type="region of interest" description="Disordered" evidence="1">
    <location>
        <begin position="552"/>
        <end position="572"/>
    </location>
</feature>
<proteinExistence type="predicted"/>
<dbReference type="CDD" id="cd00882">
    <property type="entry name" value="Ras_like_GTPase"/>
    <property type="match status" value="1"/>
</dbReference>
<evidence type="ECO:0000313" key="3">
    <source>
        <dbReference type="Proteomes" id="UP001499882"/>
    </source>
</evidence>
<dbReference type="EMBL" id="BAABKN010000009">
    <property type="protein sequence ID" value="GAA4732243.1"/>
    <property type="molecule type" value="Genomic_DNA"/>
</dbReference>
<protein>
    <submittedName>
        <fullName evidence="2">Dynamin family protein</fullName>
    </submittedName>
</protein>
<dbReference type="PANTHER" id="PTHR42698:SF1">
    <property type="entry name" value="GTPASE ERA, MITOCHONDRIAL"/>
    <property type="match status" value="1"/>
</dbReference>
<dbReference type="SUPFAM" id="SSF52540">
    <property type="entry name" value="P-loop containing nucleoside triphosphate hydrolases"/>
    <property type="match status" value="1"/>
</dbReference>
<accession>A0ABP8YJP2</accession>
<dbReference type="Gene3D" id="3.40.50.300">
    <property type="entry name" value="P-loop containing nucleotide triphosphate hydrolases"/>
    <property type="match status" value="1"/>
</dbReference>
<comment type="caution">
    <text evidence="2">The sequence shown here is derived from an EMBL/GenBank/DDBJ whole genome shotgun (WGS) entry which is preliminary data.</text>
</comment>
<dbReference type="InterPro" id="IPR027417">
    <property type="entry name" value="P-loop_NTPase"/>
</dbReference>
<evidence type="ECO:0000256" key="1">
    <source>
        <dbReference type="SAM" id="MobiDB-lite"/>
    </source>
</evidence>
<organism evidence="2 3">
    <name type="scientific">Nocardioides endophyticus</name>
    <dbReference type="NCBI Taxonomy" id="1353775"/>
    <lineage>
        <taxon>Bacteria</taxon>
        <taxon>Bacillati</taxon>
        <taxon>Actinomycetota</taxon>
        <taxon>Actinomycetes</taxon>
        <taxon>Propionibacteriales</taxon>
        <taxon>Nocardioidaceae</taxon>
        <taxon>Nocardioides</taxon>
    </lineage>
</organism>
<dbReference type="Proteomes" id="UP001499882">
    <property type="component" value="Unassembled WGS sequence"/>
</dbReference>
<dbReference type="InterPro" id="IPR005662">
    <property type="entry name" value="GTPase_Era-like"/>
</dbReference>
<feature type="compositionally biased region" description="Basic and acidic residues" evidence="1">
    <location>
        <begin position="554"/>
        <end position="572"/>
    </location>
</feature>
<name>A0ABP8YJP2_9ACTN</name>
<reference evidence="3" key="1">
    <citation type="journal article" date="2019" name="Int. J. Syst. Evol. Microbiol.">
        <title>The Global Catalogue of Microorganisms (GCM) 10K type strain sequencing project: providing services to taxonomists for standard genome sequencing and annotation.</title>
        <authorList>
            <consortium name="The Broad Institute Genomics Platform"/>
            <consortium name="The Broad Institute Genome Sequencing Center for Infectious Disease"/>
            <person name="Wu L."/>
            <person name="Ma J."/>
        </authorList>
    </citation>
    <scope>NUCLEOTIDE SEQUENCE [LARGE SCALE GENOMIC DNA]</scope>
    <source>
        <strain evidence="3">JCM 18532</strain>
    </source>
</reference>
<sequence length="572" mass="60613">MTVPPDHDSRMLTALVQLHDALKAAPLALDVPGAGELRVSRQQLINQLEDYVLPRQMTVEAPLLAVVGGSTGAGKSTLVNSLVGRRVTAPGLLRPTTRSAVLVHHPADAKWFGQDRLLPELVRVEQATDDRHSLQLVASDTMPAGLAILDAPDVDSVEEGNRRLATQLLAAADLWLFVTSAARYSDQVPWEHLKTAAERSTSVAIVLDRTPSSDVRTVSAHLARMLASRGLKDSPLFTVAEAPVSEDGLLDAKVVADVRAWLVSLAKDPSARSAVVRQTLDGTVRSLARQAHGLADALAQQQGAAEALREAAMTAYAEAEQGAVSAATDGTLLRGEVAVRWREFAGTGELLRSLEGRVGLIRDRLVNAVKGSGQQAERVSVAIESAVELMVLDHAEGAATATVAAWTELGTAGPVLAVTDDDLSRASGGLRRSVEGEVRAWQQQLTELVKAGDAERRTSRYLAYGARGLAVTLAVTVLADTAPAETESGAEVGRTLLNAVFGADHSAGLIARGRADLERRVGSLIAAERARAIGPLDALGLDGEASRQVRAAARRVDDRRYEQSRPGDEPLP</sequence>
<evidence type="ECO:0000313" key="2">
    <source>
        <dbReference type="EMBL" id="GAA4732243.1"/>
    </source>
</evidence>